<dbReference type="VEuPathDB" id="PlasmoDB:PVW1_100008400"/>
<dbReference type="VEuPathDB" id="PlasmoDB:PVPAM_000021900"/>
<evidence type="ECO:0000256" key="1">
    <source>
        <dbReference type="SAM" id="MobiDB-lite"/>
    </source>
</evidence>
<keyword evidence="2" id="KW-0472">Membrane</keyword>
<dbReference type="EMBL" id="FLYH01000342">
    <property type="protein sequence ID" value="SCA60403.1"/>
    <property type="molecule type" value="Genomic_DNA"/>
</dbReference>
<feature type="compositionally biased region" description="Basic and acidic residues" evidence="1">
    <location>
        <begin position="250"/>
        <end position="265"/>
    </location>
</feature>
<organism evidence="3 4">
    <name type="scientific">Plasmodium vivax</name>
    <name type="common">malaria parasite P. vivax</name>
    <dbReference type="NCBI Taxonomy" id="5855"/>
    <lineage>
        <taxon>Eukaryota</taxon>
        <taxon>Sar</taxon>
        <taxon>Alveolata</taxon>
        <taxon>Apicomplexa</taxon>
        <taxon>Aconoidasida</taxon>
        <taxon>Haemosporida</taxon>
        <taxon>Plasmodiidae</taxon>
        <taxon>Plasmodium</taxon>
        <taxon>Plasmodium (Plasmodium)</taxon>
    </lineage>
</organism>
<sequence>MVEDYTFFKDSYYYISDEQVASTEDLPSFYTNNCSKLEDWEQYHTDLCIKFKKLIIYINTKFNTRHFYHNSTFIPYMNFWLNYQLGQLKYSKFTAKSFYDIMKESDPAFFAIYYKNVVHDINENDLNDMKKLYDLYKLYYDIWIMDPSITDGCITKANECVSLYTDFMQTCTPGVERNFCKALLDFKDLYNTLRREPLCSNKELPELPELKNLQDLPGLPELKKLPELQKSPELQSYDQLKSSSQTLGMDSERTQEHVQDKEKESISGPPTELPPEKNKMIGLAGSILGSSTVLFSIYLFTPLGSWFRRKIQRKNANVGDLKEESHKLLDITDRQYQNYDKMKYGISYESFVNS</sequence>
<dbReference type="VEuPathDB" id="PlasmoDB:PVX_148260"/>
<dbReference type="InterPro" id="IPR008780">
    <property type="entry name" value="Plasmodium_Vir"/>
</dbReference>
<dbReference type="Proteomes" id="UP000196402">
    <property type="component" value="Unassembled WGS sequence"/>
</dbReference>
<feature type="region of interest" description="Disordered" evidence="1">
    <location>
        <begin position="233"/>
        <end position="278"/>
    </location>
</feature>
<dbReference type="VEuPathDB" id="PlasmoDB:PVP01_0011090"/>
<keyword evidence="2" id="KW-1133">Transmembrane helix</keyword>
<accession>A0A1G4ECV7</accession>
<proteinExistence type="predicted"/>
<feature type="compositionally biased region" description="Polar residues" evidence="1">
    <location>
        <begin position="236"/>
        <end position="248"/>
    </location>
</feature>
<feature type="transmembrane region" description="Helical" evidence="2">
    <location>
        <begin position="280"/>
        <end position="300"/>
    </location>
</feature>
<dbReference type="Pfam" id="PF05795">
    <property type="entry name" value="Plasmodium_Vir"/>
    <property type="match status" value="1"/>
</dbReference>
<evidence type="ECO:0000313" key="4">
    <source>
        <dbReference type="Proteomes" id="UP000196402"/>
    </source>
</evidence>
<name>A0A1G4ECV7_PLAVI</name>
<evidence type="ECO:0000256" key="2">
    <source>
        <dbReference type="SAM" id="Phobius"/>
    </source>
</evidence>
<dbReference type="AlphaFoldDB" id="A0A1G4ECV7"/>
<reference evidence="3 4" key="1">
    <citation type="submission" date="2016-07" db="EMBL/GenBank/DDBJ databases">
        <authorList>
            <consortium name="Pathogen Informatics"/>
        </authorList>
    </citation>
    <scope>NUCLEOTIDE SEQUENCE [LARGE SCALE GENOMIC DNA]</scope>
</reference>
<gene>
    <name evidence="3" type="ORF">PVT01_000105000</name>
</gene>
<keyword evidence="2" id="KW-0812">Transmembrane</keyword>
<evidence type="ECO:0000313" key="3">
    <source>
        <dbReference type="EMBL" id="SCA60403.1"/>
    </source>
</evidence>
<protein>
    <submittedName>
        <fullName evidence="3">Vir protein/Plasmodium variant antigen protein Cir/Yir/Bir, putative</fullName>
    </submittedName>
</protein>